<keyword evidence="8" id="KW-1185">Reference proteome</keyword>
<comment type="caution">
    <text evidence="7">The sequence shown here is derived from an EMBL/GenBank/DDBJ whole genome shotgun (WGS) entry which is preliminary data.</text>
</comment>
<keyword evidence="6" id="KW-1133">Transmembrane helix</keyword>
<keyword evidence="3 5" id="KW-0479">Metal-binding</keyword>
<proteinExistence type="inferred from homology"/>
<organism evidence="7 8">
    <name type="scientific">Lepraria finkii</name>
    <dbReference type="NCBI Taxonomy" id="1340010"/>
    <lineage>
        <taxon>Eukaryota</taxon>
        <taxon>Fungi</taxon>
        <taxon>Dikarya</taxon>
        <taxon>Ascomycota</taxon>
        <taxon>Pezizomycotina</taxon>
        <taxon>Lecanoromycetes</taxon>
        <taxon>OSLEUM clade</taxon>
        <taxon>Lecanoromycetidae</taxon>
        <taxon>Lecanorales</taxon>
        <taxon>Lecanorineae</taxon>
        <taxon>Stereocaulaceae</taxon>
        <taxon>Lepraria</taxon>
    </lineage>
</organism>
<name>A0ABR4AV60_9LECA</name>
<sequence length="566" mass="63961">MAQKSSWLDSLEPLNLTTLAMPQLDIRIPFLGASTYLCKMTDELFPDGFQIFPSNDLRLVDRPVTLAVLGCVGLCLLLITWKIVYNLYISPLRKIPGPPFAKITTKWITFNELAGNRSLVVAKAHEKYGPVIRLAPNELSFSDRSCIKELYMSGSKFPKSCRYVGFASGTRASFDMTDKDQHRERRNLVRHVLAQSNIDECEQLIADQVRKSLYWIPRVKGQSVEIMLWLRRLMLDTAGGLFLGRSFGALENYEPPKFLGDLDDFFAIAALRWFAPWILAILSILPFSAVQNFLGAQHRSYEYGRKAFNEYIVQNGRYSGRIDLLTKMVATQVDSTQDNKSMTDAEIADELGSLLVGATDTTVVVATWLLWELAQRPEWQKRIRQELRQNKVEFIKGVPRYKSIKSLPILDGFVMESMRMHPAQSIGLPRVARTSDASLGGIKVPAGTTVSLQSRNVQRDPDTYPSPQEFLPERWIETNGGTKEMKDSLIIFSKGSRACLGQYVATMELKFFVASFVNGWNLLLGKETTEETMKQADYFLGFPKARECHVVFEKVEELAGVGLCEV</sequence>
<feature type="transmembrane region" description="Helical" evidence="6">
    <location>
        <begin position="64"/>
        <end position="85"/>
    </location>
</feature>
<dbReference type="Gene3D" id="1.10.630.10">
    <property type="entry name" value="Cytochrome P450"/>
    <property type="match status" value="1"/>
</dbReference>
<keyword evidence="6" id="KW-0472">Membrane</keyword>
<dbReference type="PROSITE" id="PS00086">
    <property type="entry name" value="CYTOCHROME_P450"/>
    <property type="match status" value="1"/>
</dbReference>
<dbReference type="SUPFAM" id="SSF48264">
    <property type="entry name" value="Cytochrome P450"/>
    <property type="match status" value="1"/>
</dbReference>
<protein>
    <recommendedName>
        <fullName evidence="9">Cytochrome P450</fullName>
    </recommendedName>
</protein>
<comment type="similarity">
    <text evidence="2 5">Belongs to the cytochrome P450 family.</text>
</comment>
<accession>A0ABR4AV60</accession>
<evidence type="ECO:0000256" key="5">
    <source>
        <dbReference type="RuleBase" id="RU000461"/>
    </source>
</evidence>
<keyword evidence="5" id="KW-0349">Heme</keyword>
<evidence type="ECO:0000256" key="4">
    <source>
        <dbReference type="ARBA" id="ARBA00023004"/>
    </source>
</evidence>
<evidence type="ECO:0000256" key="3">
    <source>
        <dbReference type="ARBA" id="ARBA00022723"/>
    </source>
</evidence>
<dbReference type="Pfam" id="PF00067">
    <property type="entry name" value="p450"/>
    <property type="match status" value="1"/>
</dbReference>
<keyword evidence="5" id="KW-0560">Oxidoreductase</keyword>
<dbReference type="InterPro" id="IPR002401">
    <property type="entry name" value="Cyt_P450_E_grp-I"/>
</dbReference>
<dbReference type="InterPro" id="IPR001128">
    <property type="entry name" value="Cyt_P450"/>
</dbReference>
<dbReference type="InterPro" id="IPR050121">
    <property type="entry name" value="Cytochrome_P450_monoxygenase"/>
</dbReference>
<keyword evidence="6" id="KW-0812">Transmembrane</keyword>
<comment type="cofactor">
    <cofactor evidence="1">
        <name>heme</name>
        <dbReference type="ChEBI" id="CHEBI:30413"/>
    </cofactor>
</comment>
<dbReference type="PRINTS" id="PR00463">
    <property type="entry name" value="EP450I"/>
</dbReference>
<dbReference type="PANTHER" id="PTHR24305">
    <property type="entry name" value="CYTOCHROME P450"/>
    <property type="match status" value="1"/>
</dbReference>
<keyword evidence="5" id="KW-0503">Monooxygenase</keyword>
<dbReference type="EMBL" id="JBHFEH010000065">
    <property type="protein sequence ID" value="KAL2049375.1"/>
    <property type="molecule type" value="Genomic_DNA"/>
</dbReference>
<evidence type="ECO:0008006" key="9">
    <source>
        <dbReference type="Google" id="ProtNLM"/>
    </source>
</evidence>
<evidence type="ECO:0000313" key="8">
    <source>
        <dbReference type="Proteomes" id="UP001590951"/>
    </source>
</evidence>
<evidence type="ECO:0000256" key="2">
    <source>
        <dbReference type="ARBA" id="ARBA00010617"/>
    </source>
</evidence>
<dbReference type="PANTHER" id="PTHR24305:SF166">
    <property type="entry name" value="CYTOCHROME P450 12A4, MITOCHONDRIAL-RELATED"/>
    <property type="match status" value="1"/>
</dbReference>
<evidence type="ECO:0000256" key="6">
    <source>
        <dbReference type="SAM" id="Phobius"/>
    </source>
</evidence>
<keyword evidence="4 5" id="KW-0408">Iron</keyword>
<dbReference type="InterPro" id="IPR017972">
    <property type="entry name" value="Cyt_P450_CS"/>
</dbReference>
<feature type="transmembrane region" description="Helical" evidence="6">
    <location>
        <begin position="270"/>
        <end position="290"/>
    </location>
</feature>
<gene>
    <name evidence="7" type="ORF">ABVK25_010385</name>
</gene>
<reference evidence="7 8" key="1">
    <citation type="submission" date="2024-09" db="EMBL/GenBank/DDBJ databases">
        <title>Rethinking Asexuality: The Enigmatic Case of Functional Sexual Genes in Lepraria (Stereocaulaceae).</title>
        <authorList>
            <person name="Doellman M."/>
            <person name="Sun Y."/>
            <person name="Barcenas-Pena A."/>
            <person name="Lumbsch H.T."/>
            <person name="Grewe F."/>
        </authorList>
    </citation>
    <scope>NUCLEOTIDE SEQUENCE [LARGE SCALE GENOMIC DNA]</scope>
    <source>
        <strain evidence="7 8">Grewe 0041</strain>
    </source>
</reference>
<dbReference type="Proteomes" id="UP001590951">
    <property type="component" value="Unassembled WGS sequence"/>
</dbReference>
<dbReference type="InterPro" id="IPR036396">
    <property type="entry name" value="Cyt_P450_sf"/>
</dbReference>
<evidence type="ECO:0000313" key="7">
    <source>
        <dbReference type="EMBL" id="KAL2049375.1"/>
    </source>
</evidence>
<dbReference type="PRINTS" id="PR00385">
    <property type="entry name" value="P450"/>
</dbReference>
<evidence type="ECO:0000256" key="1">
    <source>
        <dbReference type="ARBA" id="ARBA00001971"/>
    </source>
</evidence>